<accession>A0A699GTH6</accession>
<name>A0A699GTH6_TANCI</name>
<feature type="region of interest" description="Disordered" evidence="1">
    <location>
        <begin position="39"/>
        <end position="62"/>
    </location>
</feature>
<evidence type="ECO:0000256" key="1">
    <source>
        <dbReference type="SAM" id="MobiDB-lite"/>
    </source>
</evidence>
<organism evidence="2">
    <name type="scientific">Tanacetum cinerariifolium</name>
    <name type="common">Dalmatian daisy</name>
    <name type="synonym">Chrysanthemum cinerariifolium</name>
    <dbReference type="NCBI Taxonomy" id="118510"/>
    <lineage>
        <taxon>Eukaryota</taxon>
        <taxon>Viridiplantae</taxon>
        <taxon>Streptophyta</taxon>
        <taxon>Embryophyta</taxon>
        <taxon>Tracheophyta</taxon>
        <taxon>Spermatophyta</taxon>
        <taxon>Magnoliopsida</taxon>
        <taxon>eudicotyledons</taxon>
        <taxon>Gunneridae</taxon>
        <taxon>Pentapetalae</taxon>
        <taxon>asterids</taxon>
        <taxon>campanulids</taxon>
        <taxon>Asterales</taxon>
        <taxon>Asteraceae</taxon>
        <taxon>Asteroideae</taxon>
        <taxon>Anthemideae</taxon>
        <taxon>Anthemidinae</taxon>
        <taxon>Tanacetum</taxon>
    </lineage>
</organism>
<sequence>MGGSSSQRHTEQPHPCLPYTIFEMKRCTHLNYSEDMYQNTVRDESPVEVTAPPPNPSKRRQKRAVIVRNEDVPRCTSWTNEEEITLCKGWVHVSGDSAKGNARKTNGFWTEVLDYLGKKTNQPGKRTYDVVCGKLMTVRPNVARFCEVHVNVLCMAQDSGDGDEDYFHKAILDYEAEFGVLFTLRHCWELLKNSPKW</sequence>
<reference evidence="2" key="1">
    <citation type="journal article" date="2019" name="Sci. Rep.">
        <title>Draft genome of Tanacetum cinerariifolium, the natural source of mosquito coil.</title>
        <authorList>
            <person name="Yamashiro T."/>
            <person name="Shiraishi A."/>
            <person name="Satake H."/>
            <person name="Nakayama K."/>
        </authorList>
    </citation>
    <scope>NUCLEOTIDE SEQUENCE</scope>
</reference>
<dbReference type="EMBL" id="BKCJ010049594">
    <property type="protein sequence ID" value="GEW21866.1"/>
    <property type="molecule type" value="Genomic_DNA"/>
</dbReference>
<proteinExistence type="predicted"/>
<evidence type="ECO:0008006" key="3">
    <source>
        <dbReference type="Google" id="ProtNLM"/>
    </source>
</evidence>
<dbReference type="PANTHER" id="PTHR45224">
    <property type="entry name" value="OS01G0527900 PROTEIN-RELATED"/>
    <property type="match status" value="1"/>
</dbReference>
<gene>
    <name evidence="2" type="ORF">Tci_193842</name>
</gene>
<comment type="caution">
    <text evidence="2">The sequence shown here is derived from an EMBL/GenBank/DDBJ whole genome shotgun (WGS) entry which is preliminary data.</text>
</comment>
<dbReference type="AlphaFoldDB" id="A0A699GTH6"/>
<evidence type="ECO:0000313" key="2">
    <source>
        <dbReference type="EMBL" id="GEW21866.1"/>
    </source>
</evidence>
<protein>
    <recommendedName>
        <fullName evidence="3">No apical meristem-associated C-terminal domain-containing protein</fullName>
    </recommendedName>
</protein>